<dbReference type="NCBIfam" id="TIGR03505">
    <property type="entry name" value="FimV_core"/>
    <property type="match status" value="1"/>
</dbReference>
<dbReference type="PROSITE" id="PS51782">
    <property type="entry name" value="LYSM"/>
    <property type="match status" value="1"/>
</dbReference>
<proteinExistence type="predicted"/>
<evidence type="ECO:0000256" key="1">
    <source>
        <dbReference type="SAM" id="Coils"/>
    </source>
</evidence>
<evidence type="ECO:0000256" key="3">
    <source>
        <dbReference type="SAM" id="SignalP"/>
    </source>
</evidence>
<feature type="compositionally biased region" description="Acidic residues" evidence="2">
    <location>
        <begin position="536"/>
        <end position="551"/>
    </location>
</feature>
<gene>
    <name evidence="5" type="ORF">GCM10007157_18890</name>
</gene>
<dbReference type="InterPro" id="IPR057840">
    <property type="entry name" value="FimV_N"/>
</dbReference>
<keyword evidence="6" id="KW-1185">Reference proteome</keyword>
<feature type="coiled-coil region" evidence="1">
    <location>
        <begin position="327"/>
        <end position="375"/>
    </location>
</feature>
<feature type="compositionally biased region" description="Pro residues" evidence="2">
    <location>
        <begin position="469"/>
        <end position="485"/>
    </location>
</feature>
<evidence type="ECO:0000259" key="4">
    <source>
        <dbReference type="PROSITE" id="PS51782"/>
    </source>
</evidence>
<evidence type="ECO:0000313" key="5">
    <source>
        <dbReference type="EMBL" id="GGW26878.1"/>
    </source>
</evidence>
<feature type="compositionally biased region" description="Low complexity" evidence="2">
    <location>
        <begin position="259"/>
        <end position="287"/>
    </location>
</feature>
<dbReference type="SMART" id="SM00257">
    <property type="entry name" value="LysM"/>
    <property type="match status" value="1"/>
</dbReference>
<dbReference type="CDD" id="cd00118">
    <property type="entry name" value="LysM"/>
    <property type="match status" value="1"/>
</dbReference>
<keyword evidence="1" id="KW-0175">Coiled coil</keyword>
<feature type="compositionally biased region" description="Basic and acidic residues" evidence="2">
    <location>
        <begin position="669"/>
        <end position="678"/>
    </location>
</feature>
<dbReference type="AlphaFoldDB" id="A0A8H9LXF6"/>
<evidence type="ECO:0000256" key="2">
    <source>
        <dbReference type="SAM" id="MobiDB-lite"/>
    </source>
</evidence>
<organism evidence="5 6">
    <name type="scientific">Vreelandella hamiltonii</name>
    <dbReference type="NCBI Taxonomy" id="502829"/>
    <lineage>
        <taxon>Bacteria</taxon>
        <taxon>Pseudomonadati</taxon>
        <taxon>Pseudomonadota</taxon>
        <taxon>Gammaproteobacteria</taxon>
        <taxon>Oceanospirillales</taxon>
        <taxon>Halomonadaceae</taxon>
        <taxon>Vreelandella</taxon>
    </lineage>
</organism>
<feature type="compositionally biased region" description="Low complexity" evidence="2">
    <location>
        <begin position="523"/>
        <end position="535"/>
    </location>
</feature>
<feature type="compositionally biased region" description="Polar residues" evidence="2">
    <location>
        <begin position="245"/>
        <end position="257"/>
    </location>
</feature>
<feature type="region of interest" description="Disordered" evidence="2">
    <location>
        <begin position="445"/>
        <end position="684"/>
    </location>
</feature>
<dbReference type="RefSeq" id="WP_189463534.1">
    <property type="nucleotide sequence ID" value="NZ_BMXN01000009.1"/>
</dbReference>
<dbReference type="EMBL" id="BMXN01000009">
    <property type="protein sequence ID" value="GGW26878.1"/>
    <property type="molecule type" value="Genomic_DNA"/>
</dbReference>
<accession>A0A8H9LXF6</accession>
<feature type="chain" id="PRO_5034987258" description="LysM domain-containing protein" evidence="3">
    <location>
        <begin position="23"/>
        <end position="684"/>
    </location>
</feature>
<feature type="domain" description="LysM" evidence="4">
    <location>
        <begin position="180"/>
        <end position="235"/>
    </location>
</feature>
<name>A0A8H9LXF6_9GAMM</name>
<evidence type="ECO:0000313" key="6">
    <source>
        <dbReference type="Proteomes" id="UP000623776"/>
    </source>
</evidence>
<dbReference type="Proteomes" id="UP000623776">
    <property type="component" value="Unassembled WGS sequence"/>
</dbReference>
<feature type="region of interest" description="Disordered" evidence="2">
    <location>
        <begin position="244"/>
        <end position="288"/>
    </location>
</feature>
<feature type="compositionally biased region" description="Basic and acidic residues" evidence="2">
    <location>
        <begin position="616"/>
        <end position="625"/>
    </location>
</feature>
<dbReference type="InterPro" id="IPR020012">
    <property type="entry name" value="LysM_FimV"/>
</dbReference>
<sequence>MKNKLAWLSWLPLGAVSPLALAVGLGQVTVNSPLQAPLNASAPIVDVSEAALGDLRVEVADEAAFTAQGLEWTPLAASVRAEIERLPGGARVVLRTEQEVLEPWLDLLLTISGPEGRSAEAFTLLFDLPESAASAPVAAPASNVSLSATAAQAPPQAVSSSPSPSPSSASVASAAQAPGGTAYVASGDSLWGVAARVKPAEVSVQQMMLALVEANPSAFPSGNPDELRAGQTLVVPGREQIMARSPSQASQAVQAMRQTAAAPAPASTPAASEPEATAAAPSSGEEPVLADEALAASEQLPQGAPEGLLAEGNAEGETESELAGLTLNDLAEQLRESQAMLQTVLEERDLMRAEMAALRQEVASLTEALQASQQETQRALAAAEAMAASAGQAAGARASGPGVIARLEAYQWPLASAALALLLGALVWSRKRRERQWEDVPAPAAAVEVPPRRAEPVMESTGTAGAPLAEPPLAEPPPFDIPKAPPQVAERYEQVSAADEPVTDELAVQEPVAQEPGEHSPLEEPSSQASSPEWSSSEEEVESAVDEDEAALEAAFLDTPEPVEEPAPRPPLALEEPMLVEPTPAGVNQAAPDAPPEQEEDAAEPSTPQAPAQPVPDDHRAHYIDYHPPSLQANEPDEAETSLSGNADAAPLRTRYTPEEEWEIEEVAFEPRRRDNSDSSKSSK</sequence>
<protein>
    <recommendedName>
        <fullName evidence="4">LysM domain-containing protein</fullName>
    </recommendedName>
</protein>
<feature type="compositionally biased region" description="Acidic residues" evidence="2">
    <location>
        <begin position="659"/>
        <end position="668"/>
    </location>
</feature>
<dbReference type="Gene3D" id="3.10.350.10">
    <property type="entry name" value="LysM domain"/>
    <property type="match status" value="1"/>
</dbReference>
<comment type="caution">
    <text evidence="5">The sequence shown here is derived from an EMBL/GenBank/DDBJ whole genome shotgun (WGS) entry which is preliminary data.</text>
</comment>
<feature type="signal peptide" evidence="3">
    <location>
        <begin position="1"/>
        <end position="22"/>
    </location>
</feature>
<feature type="region of interest" description="Disordered" evidence="2">
    <location>
        <begin position="154"/>
        <end position="173"/>
    </location>
</feature>
<reference evidence="6" key="1">
    <citation type="journal article" date="2019" name="Int. J. Syst. Evol. Microbiol.">
        <title>The Global Catalogue of Microorganisms (GCM) 10K type strain sequencing project: providing services to taxonomists for standard genome sequencing and annotation.</title>
        <authorList>
            <consortium name="The Broad Institute Genomics Platform"/>
            <consortium name="The Broad Institute Genome Sequencing Center for Infectious Disease"/>
            <person name="Wu L."/>
            <person name="Ma J."/>
        </authorList>
    </citation>
    <scope>NUCLEOTIDE SEQUENCE [LARGE SCALE GENOMIC DNA]</scope>
    <source>
        <strain evidence="6">KCTC 22154</strain>
    </source>
</reference>
<keyword evidence="3" id="KW-0732">Signal</keyword>
<dbReference type="InterPro" id="IPR036779">
    <property type="entry name" value="LysM_dom_sf"/>
</dbReference>
<dbReference type="InterPro" id="IPR018392">
    <property type="entry name" value="LysM"/>
</dbReference>
<dbReference type="Pfam" id="PF25800">
    <property type="entry name" value="FimV_N"/>
    <property type="match status" value="1"/>
</dbReference>